<feature type="non-terminal residue" evidence="1">
    <location>
        <position position="197"/>
    </location>
</feature>
<feature type="non-terminal residue" evidence="1">
    <location>
        <position position="1"/>
    </location>
</feature>
<dbReference type="Proteomes" id="UP001208570">
    <property type="component" value="Unassembled WGS sequence"/>
</dbReference>
<comment type="caution">
    <text evidence="1">The sequence shown here is derived from an EMBL/GenBank/DDBJ whole genome shotgun (WGS) entry which is preliminary data.</text>
</comment>
<dbReference type="AlphaFoldDB" id="A0AAD9K002"/>
<evidence type="ECO:0000313" key="1">
    <source>
        <dbReference type="EMBL" id="KAK2161340.1"/>
    </source>
</evidence>
<sequence>HTILNNLIYIVCLQAVNLPKQYKSGTLQAYRLLCTSHVCRHDIALSDDQLARFYTVLHQGLVSQDQDVVNVLIKHCGTRIFSLPLRGATALVLDFVQAANSITAAPDLKDAPRSEAISVLGSLLCFPTHLKQIPTLQPNRKDLVISQCVDLKDHVVNILLRAGKKEPAGLARCIAISSLGIYLYEELSHGTQHPKIK</sequence>
<keyword evidence="2" id="KW-1185">Reference proteome</keyword>
<dbReference type="EMBL" id="JAODUP010000118">
    <property type="protein sequence ID" value="KAK2161340.1"/>
    <property type="molecule type" value="Genomic_DNA"/>
</dbReference>
<dbReference type="GO" id="GO:0005737">
    <property type="term" value="C:cytoplasm"/>
    <property type="evidence" value="ECO:0007669"/>
    <property type="project" value="TreeGrafter"/>
</dbReference>
<dbReference type="GO" id="GO:0005096">
    <property type="term" value="F:GTPase activator activity"/>
    <property type="evidence" value="ECO:0007669"/>
    <property type="project" value="InterPro"/>
</dbReference>
<dbReference type="GO" id="GO:0005634">
    <property type="term" value="C:nucleus"/>
    <property type="evidence" value="ECO:0007669"/>
    <property type="project" value="InterPro"/>
</dbReference>
<gene>
    <name evidence="1" type="ORF">LSH36_118g01030</name>
</gene>
<proteinExistence type="predicted"/>
<dbReference type="PANTHER" id="PTHR10063:SF11">
    <property type="entry name" value="RHO GTPASE-ACTIVATING PROTEIN CG5521-RELATED"/>
    <property type="match status" value="1"/>
</dbReference>
<name>A0AAD9K002_9ANNE</name>
<dbReference type="InterPro" id="IPR027107">
    <property type="entry name" value="Tuberin/Ral-act_asu"/>
</dbReference>
<dbReference type="PANTHER" id="PTHR10063">
    <property type="entry name" value="TUBERIN"/>
    <property type="match status" value="1"/>
</dbReference>
<accession>A0AAD9K002</accession>
<protein>
    <submittedName>
        <fullName evidence="1">Uncharacterized protein</fullName>
    </submittedName>
</protein>
<evidence type="ECO:0000313" key="2">
    <source>
        <dbReference type="Proteomes" id="UP001208570"/>
    </source>
</evidence>
<organism evidence="1 2">
    <name type="scientific">Paralvinella palmiformis</name>
    <dbReference type="NCBI Taxonomy" id="53620"/>
    <lineage>
        <taxon>Eukaryota</taxon>
        <taxon>Metazoa</taxon>
        <taxon>Spiralia</taxon>
        <taxon>Lophotrochozoa</taxon>
        <taxon>Annelida</taxon>
        <taxon>Polychaeta</taxon>
        <taxon>Sedentaria</taxon>
        <taxon>Canalipalpata</taxon>
        <taxon>Terebellida</taxon>
        <taxon>Terebelliformia</taxon>
        <taxon>Alvinellidae</taxon>
        <taxon>Paralvinella</taxon>
    </lineage>
</organism>
<reference evidence="1" key="1">
    <citation type="journal article" date="2023" name="Mol. Biol. Evol.">
        <title>Third-Generation Sequencing Reveals the Adaptive Role of the Epigenome in Three Deep-Sea Polychaetes.</title>
        <authorList>
            <person name="Perez M."/>
            <person name="Aroh O."/>
            <person name="Sun Y."/>
            <person name="Lan Y."/>
            <person name="Juniper S.K."/>
            <person name="Young C.R."/>
            <person name="Angers B."/>
            <person name="Qian P.Y."/>
        </authorList>
    </citation>
    <scope>NUCLEOTIDE SEQUENCE</scope>
    <source>
        <strain evidence="1">P08H-3</strain>
    </source>
</reference>